<dbReference type="EMBL" id="LAVV01007739">
    <property type="protein sequence ID" value="KNZ54927.1"/>
    <property type="molecule type" value="Genomic_DNA"/>
</dbReference>
<name>A0A0L6V349_9BASI</name>
<evidence type="ECO:0000313" key="1">
    <source>
        <dbReference type="EMBL" id="KNZ54927.1"/>
    </source>
</evidence>
<evidence type="ECO:0000313" key="2">
    <source>
        <dbReference type="Proteomes" id="UP000037035"/>
    </source>
</evidence>
<comment type="caution">
    <text evidence="1">The sequence shown here is derived from an EMBL/GenBank/DDBJ whole genome shotgun (WGS) entry which is preliminary data.</text>
</comment>
<organism evidence="1 2">
    <name type="scientific">Puccinia sorghi</name>
    <dbReference type="NCBI Taxonomy" id="27349"/>
    <lineage>
        <taxon>Eukaryota</taxon>
        <taxon>Fungi</taxon>
        <taxon>Dikarya</taxon>
        <taxon>Basidiomycota</taxon>
        <taxon>Pucciniomycotina</taxon>
        <taxon>Pucciniomycetes</taxon>
        <taxon>Pucciniales</taxon>
        <taxon>Pucciniaceae</taxon>
        <taxon>Puccinia</taxon>
    </lineage>
</organism>
<gene>
    <name evidence="1" type="ORF">VP01_2813g2</name>
</gene>
<proteinExistence type="predicted"/>
<dbReference type="VEuPathDB" id="FungiDB:VP01_2813g2"/>
<protein>
    <submittedName>
        <fullName evidence="1">Uncharacterized protein</fullName>
    </submittedName>
</protein>
<reference evidence="1 2" key="1">
    <citation type="submission" date="2015-08" db="EMBL/GenBank/DDBJ databases">
        <title>Next Generation Sequencing and Analysis of the Genome of Puccinia sorghi L Schw, the Causal Agent of Maize Common Rust.</title>
        <authorList>
            <person name="Rochi L."/>
            <person name="Burguener G."/>
            <person name="Darino M."/>
            <person name="Turjanski A."/>
            <person name="Kreff E."/>
            <person name="Dieguez M.J."/>
            <person name="Sacco F."/>
        </authorList>
    </citation>
    <scope>NUCLEOTIDE SEQUENCE [LARGE SCALE GENOMIC DNA]</scope>
    <source>
        <strain evidence="1 2">RO10H11247</strain>
    </source>
</reference>
<keyword evidence="2" id="KW-1185">Reference proteome</keyword>
<dbReference type="AlphaFoldDB" id="A0A0L6V349"/>
<sequence>MAAWLEHAACQLQAVEQVFFCSVNAGMRKKQLRDSMYHLYTSQKASLSKFYSLISSRSNPNSLLTLFSYSYLNDVIVRMHIFISYSPTSLPVSRYRIFSKNPNSSCLFPSPASMYASKHTLSYSSLRFIQSDFYLPHKGQTHAYYMSLSLDYNYLLQLCGGTCPIECLYPVFKLFGARRIMIKYLVCIFKAHLVELSWKKKSWPAGRTWHTAAWIGGGILVRVPFGFVGFHSLPKARLQRYEAWIAPGFWATPSLILRGDLNEMPGLSCILTAVTEVSLLVKQEPPGPKCFSIGKLKGSQTNDLVLRRQTHTNKKKQEQSNLNKCFFFLNDSSASVFFFFLSFSFYWKRKETIGEAKNQALERKEKQRRLSSGFRTDWVGEEDSAHLQLVH</sequence>
<accession>A0A0L6V349</accession>
<dbReference type="Proteomes" id="UP000037035">
    <property type="component" value="Unassembled WGS sequence"/>
</dbReference>